<organism evidence="1 2">
    <name type="scientific">Mycolicibacterium nivoides</name>
    <dbReference type="NCBI Taxonomy" id="2487344"/>
    <lineage>
        <taxon>Bacteria</taxon>
        <taxon>Bacillati</taxon>
        <taxon>Actinomycetota</taxon>
        <taxon>Actinomycetes</taxon>
        <taxon>Mycobacteriales</taxon>
        <taxon>Mycobacteriaceae</taxon>
        <taxon>Mycolicibacterium</taxon>
    </lineage>
</organism>
<dbReference type="EMBL" id="JBKBDD010000005">
    <property type="protein sequence ID" value="MFN6544839.1"/>
    <property type="molecule type" value="Genomic_DNA"/>
</dbReference>
<keyword evidence="2" id="KW-1185">Reference proteome</keyword>
<comment type="caution">
    <text evidence="1">The sequence shown here is derived from an EMBL/GenBank/DDBJ whole genome shotgun (WGS) entry which is preliminary data.</text>
</comment>
<accession>A0ABW9LC66</accession>
<name>A0ABW9LC66_9MYCO</name>
<protein>
    <submittedName>
        <fullName evidence="1">Uncharacterized protein</fullName>
    </submittedName>
</protein>
<evidence type="ECO:0000313" key="2">
    <source>
        <dbReference type="Proteomes" id="UP001635816"/>
    </source>
</evidence>
<gene>
    <name evidence="1" type="ORF">ACK4CT_16730</name>
</gene>
<proteinExistence type="predicted"/>
<dbReference type="RefSeq" id="WP_205867666.1">
    <property type="nucleotide sequence ID" value="NZ_JBKBDD010000005.1"/>
</dbReference>
<sequence length="262" mass="27908">MNVRTLVAAAPSGRTRPLLINEHDYSTAVIRQGVPIPWTDTTLAAGHFGQVRGLLDPDALWIDVRRLMATHLAARPELVEAMGARSRPGYALRTLVGDETLLASLLEVLGTVSSTTRRGLVLHTPSPAVWLSWAHQVAGSPIDAVDPDRADSASMYIAEWLGQLGALTVSLVLLDARESPCMAAEQLDGYTSIGNVVSHFDWSAALWSAQGIENSASDPGIGVVPEEFWTTGADVPEGQVLVTTIPGSAYPELVLDQLAKLG</sequence>
<reference evidence="1 2" key="1">
    <citation type="submission" date="2024-12" db="EMBL/GenBank/DDBJ databases">
        <title>The coexistence of Mycolicibacterium septicum and Mycolicibacterium nivoides in clinical samples.</title>
        <authorList>
            <person name="Wang C."/>
            <person name="Feng Y."/>
            <person name="Zong Z."/>
        </authorList>
    </citation>
    <scope>NUCLEOTIDE SEQUENCE [LARGE SCALE GENOMIC DNA]</scope>
    <source>
        <strain evidence="1 2">120309</strain>
    </source>
</reference>
<evidence type="ECO:0000313" key="1">
    <source>
        <dbReference type="EMBL" id="MFN6544839.1"/>
    </source>
</evidence>
<dbReference type="Proteomes" id="UP001635816">
    <property type="component" value="Unassembled WGS sequence"/>
</dbReference>